<feature type="transmembrane region" description="Helical" evidence="1">
    <location>
        <begin position="31"/>
        <end position="48"/>
    </location>
</feature>
<sequence>MIFLKAFIVGGLICLVGQILIDNTKLTPARILVLFVCLGVLLGAFGVYDKLVDFAGAGATIPLTGFGNSLANGVKEAVRENGFIGIITGGMSAMAGGVTVAVLSALVVALISRSKDKN</sequence>
<keyword evidence="1" id="KW-0812">Transmembrane</keyword>
<comment type="caution">
    <text evidence="2">The sequence shown here is derived from an EMBL/GenBank/DDBJ whole genome shotgun (WGS) entry which is preliminary data.</text>
</comment>
<organism evidence="2 3">
    <name type="scientific">Candidatus Eubacterium faecipullorum</name>
    <dbReference type="NCBI Taxonomy" id="2838571"/>
    <lineage>
        <taxon>Bacteria</taxon>
        <taxon>Bacillati</taxon>
        <taxon>Bacillota</taxon>
        <taxon>Clostridia</taxon>
        <taxon>Eubacteriales</taxon>
        <taxon>Eubacteriaceae</taxon>
        <taxon>Eubacterium</taxon>
    </lineage>
</organism>
<keyword evidence="1" id="KW-1133">Transmembrane helix</keyword>
<accession>A0A9D1RFD9</accession>
<dbReference type="EMBL" id="DXGE01000015">
    <property type="protein sequence ID" value="HIW85586.1"/>
    <property type="molecule type" value="Genomic_DNA"/>
</dbReference>
<evidence type="ECO:0000313" key="2">
    <source>
        <dbReference type="EMBL" id="HIW85586.1"/>
    </source>
</evidence>
<dbReference type="PANTHER" id="PTHR38450:SF2">
    <property type="entry name" value="STAGE V SPORULATION PROTEIN AEB"/>
    <property type="match status" value="1"/>
</dbReference>
<dbReference type="PANTHER" id="PTHR38450">
    <property type="entry name" value="STAGE V SPORULATION PROTEIN AC-RELATED"/>
    <property type="match status" value="1"/>
</dbReference>
<dbReference type="InterPro" id="IPR005562">
    <property type="entry name" value="SpoVA"/>
</dbReference>
<name>A0A9D1RFD9_9FIRM</name>
<protein>
    <submittedName>
        <fullName evidence="2">Stage V sporulation protein AE</fullName>
    </submittedName>
</protein>
<gene>
    <name evidence="2" type="primary">spoVAE</name>
    <name evidence="2" type="ORF">IAA48_03735</name>
</gene>
<dbReference type="AlphaFoldDB" id="A0A9D1RFD9"/>
<dbReference type="NCBIfam" id="TIGR02839">
    <property type="entry name" value="spore_V_AE"/>
    <property type="match status" value="1"/>
</dbReference>
<feature type="transmembrane region" description="Helical" evidence="1">
    <location>
        <begin position="6"/>
        <end position="24"/>
    </location>
</feature>
<evidence type="ECO:0000256" key="1">
    <source>
        <dbReference type="SAM" id="Phobius"/>
    </source>
</evidence>
<keyword evidence="1" id="KW-0472">Membrane</keyword>
<reference evidence="2" key="2">
    <citation type="submission" date="2021-04" db="EMBL/GenBank/DDBJ databases">
        <authorList>
            <person name="Gilroy R."/>
        </authorList>
    </citation>
    <scope>NUCLEOTIDE SEQUENCE</scope>
    <source>
        <strain evidence="2">421</strain>
    </source>
</reference>
<dbReference type="Proteomes" id="UP000824205">
    <property type="component" value="Unassembled WGS sequence"/>
</dbReference>
<evidence type="ECO:0000313" key="3">
    <source>
        <dbReference type="Proteomes" id="UP000824205"/>
    </source>
</evidence>
<feature type="transmembrane region" description="Helical" evidence="1">
    <location>
        <begin position="83"/>
        <end position="111"/>
    </location>
</feature>
<dbReference type="Pfam" id="PF03862">
    <property type="entry name" value="SpoVAC_SpoVAEB"/>
    <property type="match status" value="1"/>
</dbReference>
<proteinExistence type="predicted"/>
<dbReference type="InterPro" id="IPR014204">
    <property type="entry name" value="Spore_V_AE"/>
</dbReference>
<reference evidence="2" key="1">
    <citation type="journal article" date="2021" name="PeerJ">
        <title>Extensive microbial diversity within the chicken gut microbiome revealed by metagenomics and culture.</title>
        <authorList>
            <person name="Gilroy R."/>
            <person name="Ravi A."/>
            <person name="Getino M."/>
            <person name="Pursley I."/>
            <person name="Horton D.L."/>
            <person name="Alikhan N.F."/>
            <person name="Baker D."/>
            <person name="Gharbi K."/>
            <person name="Hall N."/>
            <person name="Watson M."/>
            <person name="Adriaenssens E.M."/>
            <person name="Foster-Nyarko E."/>
            <person name="Jarju S."/>
            <person name="Secka A."/>
            <person name="Antonio M."/>
            <person name="Oren A."/>
            <person name="Chaudhuri R.R."/>
            <person name="La Ragione R."/>
            <person name="Hildebrand F."/>
            <person name="Pallen M.J."/>
        </authorList>
    </citation>
    <scope>NUCLEOTIDE SEQUENCE</scope>
    <source>
        <strain evidence="2">421</strain>
    </source>
</reference>